<dbReference type="InterPro" id="IPR002037">
    <property type="entry name" value="Glyco_hydro_8"/>
</dbReference>
<keyword evidence="6" id="KW-0326">Glycosidase</keyword>
<evidence type="ECO:0000256" key="2">
    <source>
        <dbReference type="ARBA" id="ARBA00009209"/>
    </source>
</evidence>
<dbReference type="NCBIfam" id="NF008305">
    <property type="entry name" value="PRK11097.1"/>
    <property type="match status" value="1"/>
</dbReference>
<evidence type="ECO:0000256" key="1">
    <source>
        <dbReference type="ARBA" id="ARBA00000966"/>
    </source>
</evidence>
<dbReference type="InterPro" id="IPR008928">
    <property type="entry name" value="6-hairpin_glycosidase_sf"/>
</dbReference>
<dbReference type="GO" id="GO:0008810">
    <property type="term" value="F:cellulase activity"/>
    <property type="evidence" value="ECO:0007669"/>
    <property type="project" value="UniProtKB-EC"/>
</dbReference>
<feature type="signal peptide" evidence="8">
    <location>
        <begin position="1"/>
        <end position="21"/>
    </location>
</feature>
<keyword evidence="5" id="KW-0136">Cellulose degradation</keyword>
<keyword evidence="10" id="KW-1185">Reference proteome</keyword>
<proteinExistence type="inferred from homology"/>
<reference evidence="10" key="1">
    <citation type="submission" date="2017-05" db="EMBL/GenBank/DDBJ databases">
        <title>Improved OligoMM genomes.</title>
        <authorList>
            <person name="Garzetti D."/>
        </authorList>
    </citation>
    <scope>NUCLEOTIDE SEQUENCE [LARGE SCALE GENOMIC DNA]</scope>
    <source>
        <strain evidence="10">YL45</strain>
    </source>
</reference>
<protein>
    <recommendedName>
        <fullName evidence="3">cellulase</fullName>
        <ecNumber evidence="3">3.2.1.4</ecNumber>
    </recommendedName>
</protein>
<evidence type="ECO:0000256" key="7">
    <source>
        <dbReference type="ARBA" id="ARBA00023326"/>
    </source>
</evidence>
<dbReference type="SUPFAM" id="SSF48208">
    <property type="entry name" value="Six-hairpin glycosidases"/>
    <property type="match status" value="1"/>
</dbReference>
<sequence>MKKKLIVAFLMSLAVHLPAQAWDLWDEFKAVNVTPEGRVVDYSDAKLITTSEGQSYGMFFALVANDRESFDKIFAWSEKNLGPDQPAWWWGIPDGKKDGQGKILDTNNATDSDMWIAYCLLEASRIWNEPAYETKAKAYMAKLKELVRDVPTVGKVILPARVGFEEKGVVTINPSYYPPFILRRFAEYDPSWLPILEGLINAMIRCSPGGAAPDWAKFDSTGKLVEPEKMVGSYNAIRTYLWAAITSPKDPLYAKLARHYAPMINAVKTLNVPPEEVSLGSMSFGPREVNAFGACFLPYVSNDKSGAVIRTLLTNTKMEGDNYYRNVLTIFGLGFDYKNYAFDAKGRLFIPKDNMTVRVNQPQNKP</sequence>
<keyword evidence="8" id="KW-0732">Signal</keyword>
<dbReference type="InterPro" id="IPR012341">
    <property type="entry name" value="6hp_glycosidase-like_sf"/>
</dbReference>
<dbReference type="EC" id="3.2.1.4" evidence="3"/>
<name>A0A227KIK3_9BURK</name>
<dbReference type="Proteomes" id="UP000214610">
    <property type="component" value="Unassembled WGS sequence"/>
</dbReference>
<dbReference type="RefSeq" id="WP_066595370.1">
    <property type="nucleotide sequence ID" value="NZ_CAJTBZ010000007.1"/>
</dbReference>
<feature type="chain" id="PRO_5011227683" description="cellulase" evidence="8">
    <location>
        <begin position="22"/>
        <end position="366"/>
    </location>
</feature>
<accession>A0A227KIK3</accession>
<evidence type="ECO:0000256" key="5">
    <source>
        <dbReference type="ARBA" id="ARBA00023001"/>
    </source>
</evidence>
<evidence type="ECO:0000256" key="4">
    <source>
        <dbReference type="ARBA" id="ARBA00022801"/>
    </source>
</evidence>
<comment type="caution">
    <text evidence="9">The sequence shown here is derived from an EMBL/GenBank/DDBJ whole genome shotgun (WGS) entry which is preliminary data.</text>
</comment>
<evidence type="ECO:0000313" key="10">
    <source>
        <dbReference type="Proteomes" id="UP000214610"/>
    </source>
</evidence>
<dbReference type="EMBL" id="NHMP01000004">
    <property type="protein sequence ID" value="OXE47794.1"/>
    <property type="molecule type" value="Genomic_DNA"/>
</dbReference>
<dbReference type="Gene3D" id="1.50.10.10">
    <property type="match status" value="1"/>
</dbReference>
<keyword evidence="7" id="KW-0119">Carbohydrate metabolism</keyword>
<comment type="similarity">
    <text evidence="2">Belongs to the glycosyl hydrolase 8 (cellulase D) family.</text>
</comment>
<dbReference type="PRINTS" id="PR00735">
    <property type="entry name" value="GLHYDRLASE8"/>
</dbReference>
<gene>
    <name evidence="9" type="ORF">ADH67_08445</name>
</gene>
<comment type="catalytic activity">
    <reaction evidence="1">
        <text>Endohydrolysis of (1-&gt;4)-beta-D-glucosidic linkages in cellulose, lichenin and cereal beta-D-glucans.</text>
        <dbReference type="EC" id="3.2.1.4"/>
    </reaction>
</comment>
<evidence type="ECO:0000256" key="8">
    <source>
        <dbReference type="SAM" id="SignalP"/>
    </source>
</evidence>
<organism evidence="9 10">
    <name type="scientific">Turicimonas muris</name>
    <dbReference type="NCBI Taxonomy" id="1796652"/>
    <lineage>
        <taxon>Bacteria</taxon>
        <taxon>Pseudomonadati</taxon>
        <taxon>Pseudomonadota</taxon>
        <taxon>Betaproteobacteria</taxon>
        <taxon>Burkholderiales</taxon>
        <taxon>Sutterellaceae</taxon>
        <taxon>Turicimonas</taxon>
    </lineage>
</organism>
<dbReference type="Pfam" id="PF01270">
    <property type="entry name" value="Glyco_hydro_8"/>
    <property type="match status" value="1"/>
</dbReference>
<keyword evidence="7" id="KW-0624">Polysaccharide degradation</keyword>
<dbReference type="GeneID" id="78362835"/>
<dbReference type="AlphaFoldDB" id="A0A227KIK3"/>
<evidence type="ECO:0000313" key="9">
    <source>
        <dbReference type="EMBL" id="OXE47794.1"/>
    </source>
</evidence>
<keyword evidence="4" id="KW-0378">Hydrolase</keyword>
<evidence type="ECO:0000256" key="6">
    <source>
        <dbReference type="ARBA" id="ARBA00023295"/>
    </source>
</evidence>
<dbReference type="GO" id="GO:0030245">
    <property type="term" value="P:cellulose catabolic process"/>
    <property type="evidence" value="ECO:0007669"/>
    <property type="project" value="UniProtKB-KW"/>
</dbReference>
<evidence type="ECO:0000256" key="3">
    <source>
        <dbReference type="ARBA" id="ARBA00012601"/>
    </source>
</evidence>